<evidence type="ECO:0000313" key="2">
    <source>
        <dbReference type="Proteomes" id="UP000827549"/>
    </source>
</evidence>
<reference evidence="1" key="1">
    <citation type="submission" date="2023-10" db="EMBL/GenBank/DDBJ databases">
        <authorList>
            <person name="Noh H."/>
        </authorList>
    </citation>
    <scope>NUCLEOTIDE SEQUENCE</scope>
    <source>
        <strain evidence="1">DUCC4014</strain>
    </source>
</reference>
<dbReference type="RefSeq" id="XP_062630363.1">
    <property type="nucleotide sequence ID" value="XM_062774379.1"/>
</dbReference>
<protein>
    <submittedName>
        <fullName evidence="1">Uncharacterized protein</fullName>
    </submittedName>
</protein>
<keyword evidence="2" id="KW-1185">Reference proteome</keyword>
<dbReference type="AlphaFoldDB" id="A0AAF0YDB6"/>
<dbReference type="EMBL" id="CP086719">
    <property type="protein sequence ID" value="WOO84337.1"/>
    <property type="molecule type" value="Genomic_DNA"/>
</dbReference>
<dbReference type="Proteomes" id="UP000827549">
    <property type="component" value="Chromosome 6"/>
</dbReference>
<evidence type="ECO:0000313" key="1">
    <source>
        <dbReference type="EMBL" id="WOO84337.1"/>
    </source>
</evidence>
<proteinExistence type="predicted"/>
<dbReference type="GeneID" id="87811028"/>
<name>A0AAF0YDB6_9TREE</name>
<accession>A0AAF0YDB6</accession>
<gene>
    <name evidence="1" type="ORF">LOC62_06G007857</name>
</gene>
<sequence length="131" mass="14787">MSTAVADHFCSYYHVIQRPFTDDERRAIRLDAKRYLRDNAIRCYLSFESVDDTNYVVGFIVRATVIEDVHIDQIVNIIMYHTAEKVERYTRVGVNYHKPRPAAVLAPVPFDHPAGGDVTEGAGAAVHPPSQ</sequence>
<organism evidence="1 2">
    <name type="scientific">Vanrija pseudolonga</name>
    <dbReference type="NCBI Taxonomy" id="143232"/>
    <lineage>
        <taxon>Eukaryota</taxon>
        <taxon>Fungi</taxon>
        <taxon>Dikarya</taxon>
        <taxon>Basidiomycota</taxon>
        <taxon>Agaricomycotina</taxon>
        <taxon>Tremellomycetes</taxon>
        <taxon>Trichosporonales</taxon>
        <taxon>Trichosporonaceae</taxon>
        <taxon>Vanrija</taxon>
    </lineage>
</organism>